<evidence type="ECO:0000313" key="2">
    <source>
        <dbReference type="EMBL" id="CAL1707529.1"/>
    </source>
</evidence>
<feature type="signal peptide" evidence="1">
    <location>
        <begin position="1"/>
        <end position="21"/>
    </location>
</feature>
<dbReference type="EMBL" id="OZ037947">
    <property type="protein sequence ID" value="CAL1707529.1"/>
    <property type="molecule type" value="Genomic_DNA"/>
</dbReference>
<name>A0ABP1DLH8_9APHY</name>
<dbReference type="Proteomes" id="UP001497453">
    <property type="component" value="Chromosome 4"/>
</dbReference>
<accession>A0ABP1DLH8</accession>
<feature type="chain" id="PRO_5046216714" description="F-box domain-containing protein" evidence="1">
    <location>
        <begin position="22"/>
        <end position="153"/>
    </location>
</feature>
<gene>
    <name evidence="2" type="ORF">GFSPODELE1_LOCUS6416</name>
</gene>
<proteinExistence type="predicted"/>
<evidence type="ECO:0008006" key="4">
    <source>
        <dbReference type="Google" id="ProtNLM"/>
    </source>
</evidence>
<keyword evidence="3" id="KW-1185">Reference proteome</keyword>
<keyword evidence="1" id="KW-0732">Signal</keyword>
<evidence type="ECO:0000313" key="3">
    <source>
        <dbReference type="Proteomes" id="UP001497453"/>
    </source>
</evidence>
<protein>
    <recommendedName>
        <fullName evidence="4">F-box domain-containing protein</fullName>
    </recommendedName>
</protein>
<reference evidence="3" key="1">
    <citation type="submission" date="2024-04" db="EMBL/GenBank/DDBJ databases">
        <authorList>
            <person name="Shaw F."/>
            <person name="Minotto A."/>
        </authorList>
    </citation>
    <scope>NUCLEOTIDE SEQUENCE [LARGE SCALE GENOMIC DNA]</scope>
</reference>
<evidence type="ECO:0000256" key="1">
    <source>
        <dbReference type="SAM" id="SignalP"/>
    </source>
</evidence>
<sequence>MFATVSVFHFLITATAPPSSGTVSLTPMSILNAKLGNLCRQTFPSPCFVLSGKSMEDVQALSHLLHSSTLDDPSITKLPNEVLEQVFLHLETASFMLKIDGHLGSIRGFHYASSVMIDIKSPSTVHISGQKSHISLAAFPPMSVQISSLSSAR</sequence>
<organism evidence="2 3">
    <name type="scientific">Somion occarium</name>
    <dbReference type="NCBI Taxonomy" id="3059160"/>
    <lineage>
        <taxon>Eukaryota</taxon>
        <taxon>Fungi</taxon>
        <taxon>Dikarya</taxon>
        <taxon>Basidiomycota</taxon>
        <taxon>Agaricomycotina</taxon>
        <taxon>Agaricomycetes</taxon>
        <taxon>Polyporales</taxon>
        <taxon>Cerrenaceae</taxon>
        <taxon>Somion</taxon>
    </lineage>
</organism>